<organism evidence="1 3">
    <name type="scientific">Mycena alexandri</name>
    <dbReference type="NCBI Taxonomy" id="1745969"/>
    <lineage>
        <taxon>Eukaryota</taxon>
        <taxon>Fungi</taxon>
        <taxon>Dikarya</taxon>
        <taxon>Basidiomycota</taxon>
        <taxon>Agaricomycotina</taxon>
        <taxon>Agaricomycetes</taxon>
        <taxon>Agaricomycetidae</taxon>
        <taxon>Agaricales</taxon>
        <taxon>Marasmiineae</taxon>
        <taxon>Mycenaceae</taxon>
        <taxon>Mycena</taxon>
    </lineage>
</organism>
<evidence type="ECO:0000313" key="2">
    <source>
        <dbReference type="EMBL" id="KAJ7046251.1"/>
    </source>
</evidence>
<dbReference type="InterPro" id="IPR011009">
    <property type="entry name" value="Kinase-like_dom_sf"/>
</dbReference>
<dbReference type="EMBL" id="JARJCM010000003">
    <property type="protein sequence ID" value="KAJ7046235.1"/>
    <property type="molecule type" value="Genomic_DNA"/>
</dbReference>
<dbReference type="AlphaFoldDB" id="A0AAD6XFF4"/>
<keyword evidence="3" id="KW-1185">Reference proteome</keyword>
<protein>
    <submittedName>
        <fullName evidence="1">Uncharacterized protein</fullName>
    </submittedName>
</protein>
<evidence type="ECO:0000313" key="1">
    <source>
        <dbReference type="EMBL" id="KAJ7046235.1"/>
    </source>
</evidence>
<comment type="caution">
    <text evidence="1">The sequence shown here is derived from an EMBL/GenBank/DDBJ whole genome shotgun (WGS) entry which is preliminary data.</text>
</comment>
<dbReference type="EMBL" id="JARJCM010000003">
    <property type="protein sequence ID" value="KAJ7046251.1"/>
    <property type="molecule type" value="Genomic_DNA"/>
</dbReference>
<reference evidence="1" key="1">
    <citation type="submission" date="2023-03" db="EMBL/GenBank/DDBJ databases">
        <title>Massive genome expansion in bonnet fungi (Mycena s.s.) driven by repeated elements and novel gene families across ecological guilds.</title>
        <authorList>
            <consortium name="Lawrence Berkeley National Laboratory"/>
            <person name="Harder C.B."/>
            <person name="Miyauchi S."/>
            <person name="Viragh M."/>
            <person name="Kuo A."/>
            <person name="Thoen E."/>
            <person name="Andreopoulos B."/>
            <person name="Lu D."/>
            <person name="Skrede I."/>
            <person name="Drula E."/>
            <person name="Henrissat B."/>
            <person name="Morin E."/>
            <person name="Kohler A."/>
            <person name="Barry K."/>
            <person name="LaButti K."/>
            <person name="Morin E."/>
            <person name="Salamov A."/>
            <person name="Lipzen A."/>
            <person name="Mereny Z."/>
            <person name="Hegedus B."/>
            <person name="Baldrian P."/>
            <person name="Stursova M."/>
            <person name="Weitz H."/>
            <person name="Taylor A."/>
            <person name="Grigoriev I.V."/>
            <person name="Nagy L.G."/>
            <person name="Martin F."/>
            <person name="Kauserud H."/>
        </authorList>
    </citation>
    <scope>NUCLEOTIDE SEQUENCE</scope>
    <source>
        <strain evidence="1">CBHHK200</strain>
    </source>
</reference>
<dbReference type="Proteomes" id="UP001218188">
    <property type="component" value="Unassembled WGS sequence"/>
</dbReference>
<accession>A0AAD6XFF4</accession>
<proteinExistence type="predicted"/>
<name>A0AAD6XFF4_9AGAR</name>
<gene>
    <name evidence="1" type="ORF">C8F04DRAFT_1387836</name>
    <name evidence="2" type="ORF">C8F04DRAFT_1387844</name>
</gene>
<dbReference type="SUPFAM" id="SSF56112">
    <property type="entry name" value="Protein kinase-like (PK-like)"/>
    <property type="match status" value="1"/>
</dbReference>
<sequence length="273" mass="29944">MQDAGWRGVRGSTRGEWPARRAGYRQDCVYVVNGTWLPYTYATRRRGKEEALYVAHEGSLIPPSLVPPFPSLSLLSFASDVRPAFALPPRSMTSPSTIHYTNTSILSRTTPCAERKDNVRGYLGTDITCVPAPPLHVPSVPFFTIPIPVPILIPIPFLTAVYAHERRRVLRGNAEPNSFAPRRGHGRHALYVDAFEDALWIRMELMTRTLASVIALGNAGLVLPDRVIAGCVKDILAALEVLRENGLRPGNISSQNVLLNSDGVLKLTNLSAA</sequence>
<dbReference type="Gene3D" id="1.10.510.10">
    <property type="entry name" value="Transferase(Phosphotransferase) domain 1"/>
    <property type="match status" value="1"/>
</dbReference>
<evidence type="ECO:0000313" key="3">
    <source>
        <dbReference type="Proteomes" id="UP001218188"/>
    </source>
</evidence>